<organism evidence="1 2">
    <name type="scientific">Marisediminitalea aggregata</name>
    <dbReference type="NCBI Taxonomy" id="634436"/>
    <lineage>
        <taxon>Bacteria</taxon>
        <taxon>Pseudomonadati</taxon>
        <taxon>Pseudomonadota</taxon>
        <taxon>Gammaproteobacteria</taxon>
        <taxon>Alteromonadales</taxon>
        <taxon>Alteromonadaceae</taxon>
        <taxon>Marisediminitalea</taxon>
    </lineage>
</organism>
<keyword evidence="2" id="KW-1185">Reference proteome</keyword>
<sequence>MTYSTTTHQGVVVEEYVTGRILRITHKGQSFKFFAQSEGKSGVAIYIGHGTLTAAIKRAIRAWASERGVTIGSWGRDKDLNTAIKP</sequence>
<dbReference type="Proteomes" id="UP000184520">
    <property type="component" value="Unassembled WGS sequence"/>
</dbReference>
<gene>
    <name evidence="1" type="ORF">SAMN05216361_0057</name>
</gene>
<accession>A0A1M5SR21</accession>
<reference evidence="2" key="1">
    <citation type="submission" date="2016-11" db="EMBL/GenBank/DDBJ databases">
        <authorList>
            <person name="Varghese N."/>
            <person name="Submissions S."/>
        </authorList>
    </citation>
    <scope>NUCLEOTIDE SEQUENCE [LARGE SCALE GENOMIC DNA]</scope>
    <source>
        <strain evidence="2">CGMCC 1.8995</strain>
    </source>
</reference>
<dbReference type="STRING" id="634436.SAMN05216361_0057"/>
<proteinExistence type="predicted"/>
<dbReference type="EMBL" id="FQWD01000010">
    <property type="protein sequence ID" value="SHH40423.1"/>
    <property type="molecule type" value="Genomic_DNA"/>
</dbReference>
<dbReference type="AlphaFoldDB" id="A0A1M5SR21"/>
<protein>
    <submittedName>
        <fullName evidence="1">Uncharacterized protein</fullName>
    </submittedName>
</protein>
<evidence type="ECO:0000313" key="2">
    <source>
        <dbReference type="Proteomes" id="UP000184520"/>
    </source>
</evidence>
<evidence type="ECO:0000313" key="1">
    <source>
        <dbReference type="EMBL" id="SHH40423.1"/>
    </source>
</evidence>
<name>A0A1M5SR21_9ALTE</name>